<reference evidence="2 3" key="1">
    <citation type="submission" date="2021-11" db="EMBL/GenBank/DDBJ databases">
        <title>Black yeast isolated from Biological Soil Crust.</title>
        <authorList>
            <person name="Kurbessoian T."/>
        </authorList>
    </citation>
    <scope>NUCLEOTIDE SEQUENCE [LARGE SCALE GENOMIC DNA]</scope>
    <source>
        <strain evidence="2 3">CCFEE 5522</strain>
    </source>
</reference>
<protein>
    <submittedName>
        <fullName evidence="2">Uncharacterized protein</fullName>
    </submittedName>
</protein>
<proteinExistence type="predicted"/>
<dbReference type="Proteomes" id="UP001324427">
    <property type="component" value="Unassembled WGS sequence"/>
</dbReference>
<sequence>MSQKSDAANSAAAAEFASTSNTVADMTSQGDATNEGRPRASLRLKRRRIVPDDEDVCNEELLASGHSTPEAVTQAEDEVQEAPSPTRLVLLSVKTPGSTFTRFAVAENIIRQIPDYSRKLDTAIAQDPYAKRMRITEHKMRREETIIQVIEYLSDGLLQPLDVGDAQNRHDTFVDLIYLYDMGVALSIGKLQHNIVAHIANCDDLATEAFVTFAAECYREGKDSHKITPDCVLGQFIKQYLADNLQTLVESGAVDDIKEIGGTLNKQLLEVFMADYVSKQTAKKAEYKVKIEVED</sequence>
<dbReference type="AlphaFoldDB" id="A0AAV9JA16"/>
<accession>A0AAV9JA16</accession>
<dbReference type="EMBL" id="JAVFHQ010000047">
    <property type="protein sequence ID" value="KAK4541944.1"/>
    <property type="molecule type" value="Genomic_DNA"/>
</dbReference>
<keyword evidence="3" id="KW-1185">Reference proteome</keyword>
<name>A0AAV9JA16_9PEZI</name>
<gene>
    <name evidence="2" type="ORF">LTR36_007308</name>
</gene>
<evidence type="ECO:0000313" key="2">
    <source>
        <dbReference type="EMBL" id="KAK4541944.1"/>
    </source>
</evidence>
<evidence type="ECO:0000313" key="3">
    <source>
        <dbReference type="Proteomes" id="UP001324427"/>
    </source>
</evidence>
<feature type="compositionally biased region" description="Polar residues" evidence="1">
    <location>
        <begin position="21"/>
        <end position="32"/>
    </location>
</feature>
<feature type="region of interest" description="Disordered" evidence="1">
    <location>
        <begin position="1"/>
        <end position="47"/>
    </location>
</feature>
<organism evidence="2 3">
    <name type="scientific">Oleoguttula mirabilis</name>
    <dbReference type="NCBI Taxonomy" id="1507867"/>
    <lineage>
        <taxon>Eukaryota</taxon>
        <taxon>Fungi</taxon>
        <taxon>Dikarya</taxon>
        <taxon>Ascomycota</taxon>
        <taxon>Pezizomycotina</taxon>
        <taxon>Dothideomycetes</taxon>
        <taxon>Dothideomycetidae</taxon>
        <taxon>Mycosphaerellales</taxon>
        <taxon>Teratosphaeriaceae</taxon>
        <taxon>Oleoguttula</taxon>
    </lineage>
</organism>
<comment type="caution">
    <text evidence="2">The sequence shown here is derived from an EMBL/GenBank/DDBJ whole genome shotgun (WGS) entry which is preliminary data.</text>
</comment>
<evidence type="ECO:0000256" key="1">
    <source>
        <dbReference type="SAM" id="MobiDB-lite"/>
    </source>
</evidence>
<feature type="compositionally biased region" description="Low complexity" evidence="1">
    <location>
        <begin position="1"/>
        <end position="20"/>
    </location>
</feature>